<evidence type="ECO:0000313" key="2">
    <source>
        <dbReference type="EMBL" id="KEH31045.1"/>
    </source>
</evidence>
<evidence type="ECO:0000313" key="3">
    <source>
        <dbReference type="EnsemblPlants" id="KEH31045"/>
    </source>
</evidence>
<dbReference type="InterPro" id="IPR015943">
    <property type="entry name" value="WD40/YVTN_repeat-like_dom_sf"/>
</dbReference>
<dbReference type="Gene3D" id="2.130.10.10">
    <property type="entry name" value="YVTN repeat-like/Quinoprotein amine dehydrogenase"/>
    <property type="match status" value="2"/>
</dbReference>
<dbReference type="InterPro" id="IPR044716">
    <property type="entry name" value="LEUNIG-like"/>
</dbReference>
<keyword evidence="1" id="KW-0853">WD repeat</keyword>
<dbReference type="InterPro" id="IPR001680">
    <property type="entry name" value="WD40_rpt"/>
</dbReference>
<keyword evidence="4" id="KW-1185">Reference proteome</keyword>
<sequence length="299" mass="32866">MDNTYQIIRDGYSIRHCSRFPSRHPCRKLLSCDFSSDGKIVASGGETAKKHGAKPFICNVESLDSVTTSESHSSTIFDVRFQPGSTIFATSSADKTVKLWDAKKRVLCNVVGHTGTVRSLDFLPLGGILCSSDTCDVIKVWDLNQRVMMKNFMAGSLVRFQPGSGKLLAVANQNVITILEYPSLVFTNSLQGHVKNICSLCWDVTRQTIASVSEDCVSVWSLSMDGKRFQSVIFHPRHRNVLVVSGFQCMELWTLGYGKIHHIRASSSSFTGLAACTGDEFIASTTTSNDSESMVNISK</sequence>
<protein>
    <submittedName>
        <fullName evidence="2">Transcriptional corepressor leunig-like protein</fullName>
    </submittedName>
</protein>
<dbReference type="PROSITE" id="PS50082">
    <property type="entry name" value="WD_REPEATS_2"/>
    <property type="match status" value="2"/>
</dbReference>
<dbReference type="GO" id="GO:0003714">
    <property type="term" value="F:transcription corepressor activity"/>
    <property type="evidence" value="ECO:0007669"/>
    <property type="project" value="InterPro"/>
</dbReference>
<dbReference type="PANTHER" id="PTHR44376:SF8">
    <property type="entry name" value="TRANSCRIPTIONAL COREPRESSOR LEUNIG-LIKE"/>
    <property type="match status" value="1"/>
</dbReference>
<dbReference type="PROSITE" id="PS50294">
    <property type="entry name" value="WD_REPEATS_REGION"/>
    <property type="match status" value="2"/>
</dbReference>
<dbReference type="KEGG" id="mtr:25493140"/>
<reference evidence="3" key="3">
    <citation type="submission" date="2015-04" db="UniProtKB">
        <authorList>
            <consortium name="EnsemblPlants"/>
        </authorList>
    </citation>
    <scope>IDENTIFICATION</scope>
    <source>
        <strain evidence="3">cv. Jemalong A17</strain>
    </source>
</reference>
<dbReference type="HOGENOM" id="CLU_000288_57_28_1"/>
<dbReference type="AlphaFoldDB" id="A0A072UYV9"/>
<dbReference type="PaxDb" id="3880-AES84245"/>
<dbReference type="OrthoDB" id="1418242at2759"/>
<dbReference type="PANTHER" id="PTHR44376">
    <property type="entry name" value="TRANSCRIPTIONAL REGULATOR OF FILAMENTOUS GROWTH FLO8"/>
    <property type="match status" value="1"/>
</dbReference>
<dbReference type="EMBL" id="CM001220">
    <property type="protein sequence ID" value="KEH31045.1"/>
    <property type="molecule type" value="Genomic_DNA"/>
</dbReference>
<evidence type="ECO:0000313" key="4">
    <source>
        <dbReference type="Proteomes" id="UP000002051"/>
    </source>
</evidence>
<name>A0A072UYV9_MEDTR</name>
<dbReference type="Proteomes" id="UP000002051">
    <property type="component" value="Chromosome 4"/>
</dbReference>
<dbReference type="InterPro" id="IPR036322">
    <property type="entry name" value="WD40_repeat_dom_sf"/>
</dbReference>
<gene>
    <name evidence="3" type="primary">25493140</name>
    <name evidence="2" type="ordered locus">MTR_4g088670</name>
</gene>
<evidence type="ECO:0000256" key="1">
    <source>
        <dbReference type="PROSITE-ProRule" id="PRU00221"/>
    </source>
</evidence>
<accession>A0A072UYV9</accession>
<feature type="repeat" description="WD" evidence="1">
    <location>
        <begin position="110"/>
        <end position="151"/>
    </location>
</feature>
<reference evidence="2 4" key="2">
    <citation type="journal article" date="2014" name="BMC Genomics">
        <title>An improved genome release (version Mt4.0) for the model legume Medicago truncatula.</title>
        <authorList>
            <person name="Tang H."/>
            <person name="Krishnakumar V."/>
            <person name="Bidwell S."/>
            <person name="Rosen B."/>
            <person name="Chan A."/>
            <person name="Zhou S."/>
            <person name="Gentzbittel L."/>
            <person name="Childs K.L."/>
            <person name="Yandell M."/>
            <person name="Gundlach H."/>
            <person name="Mayer K.F."/>
            <person name="Schwartz D.C."/>
            <person name="Town C.D."/>
        </authorList>
    </citation>
    <scope>GENOME REANNOTATION</scope>
    <source>
        <strain evidence="2">A17</strain>
        <strain evidence="3 4">cv. Jemalong A17</strain>
    </source>
</reference>
<organism evidence="2 4">
    <name type="scientific">Medicago truncatula</name>
    <name type="common">Barrel medic</name>
    <name type="synonym">Medicago tribuloides</name>
    <dbReference type="NCBI Taxonomy" id="3880"/>
    <lineage>
        <taxon>Eukaryota</taxon>
        <taxon>Viridiplantae</taxon>
        <taxon>Streptophyta</taxon>
        <taxon>Embryophyta</taxon>
        <taxon>Tracheophyta</taxon>
        <taxon>Spermatophyta</taxon>
        <taxon>Magnoliopsida</taxon>
        <taxon>eudicotyledons</taxon>
        <taxon>Gunneridae</taxon>
        <taxon>Pentapetalae</taxon>
        <taxon>rosids</taxon>
        <taxon>fabids</taxon>
        <taxon>Fabales</taxon>
        <taxon>Fabaceae</taxon>
        <taxon>Papilionoideae</taxon>
        <taxon>50 kb inversion clade</taxon>
        <taxon>NPAAA clade</taxon>
        <taxon>Hologalegina</taxon>
        <taxon>IRL clade</taxon>
        <taxon>Trifolieae</taxon>
        <taxon>Medicago</taxon>
    </lineage>
</organism>
<dbReference type="EnsemblPlants" id="KEH31045">
    <property type="protein sequence ID" value="KEH31045"/>
    <property type="gene ID" value="MTR_4g088670"/>
</dbReference>
<proteinExistence type="predicted"/>
<dbReference type="Pfam" id="PF00400">
    <property type="entry name" value="WD40"/>
    <property type="match status" value="3"/>
</dbReference>
<dbReference type="SMART" id="SM00320">
    <property type="entry name" value="WD40"/>
    <property type="match status" value="3"/>
</dbReference>
<feature type="repeat" description="WD" evidence="1">
    <location>
        <begin position="69"/>
        <end position="101"/>
    </location>
</feature>
<dbReference type="STRING" id="3880.A0A072UYV9"/>
<reference evidence="2 4" key="1">
    <citation type="journal article" date="2011" name="Nature">
        <title>The Medicago genome provides insight into the evolution of rhizobial symbioses.</title>
        <authorList>
            <person name="Young N.D."/>
            <person name="Debelle F."/>
            <person name="Oldroyd G.E."/>
            <person name="Geurts R."/>
            <person name="Cannon S.B."/>
            <person name="Udvardi M.K."/>
            <person name="Benedito V.A."/>
            <person name="Mayer K.F."/>
            <person name="Gouzy J."/>
            <person name="Schoof H."/>
            <person name="Van de Peer Y."/>
            <person name="Proost S."/>
            <person name="Cook D.R."/>
            <person name="Meyers B.C."/>
            <person name="Spannagl M."/>
            <person name="Cheung F."/>
            <person name="De Mita S."/>
            <person name="Krishnakumar V."/>
            <person name="Gundlach H."/>
            <person name="Zhou S."/>
            <person name="Mudge J."/>
            <person name="Bharti A.K."/>
            <person name="Murray J.D."/>
            <person name="Naoumkina M.A."/>
            <person name="Rosen B."/>
            <person name="Silverstein K.A."/>
            <person name="Tang H."/>
            <person name="Rombauts S."/>
            <person name="Zhao P.X."/>
            <person name="Zhou P."/>
            <person name="Barbe V."/>
            <person name="Bardou P."/>
            <person name="Bechner M."/>
            <person name="Bellec A."/>
            <person name="Berger A."/>
            <person name="Berges H."/>
            <person name="Bidwell S."/>
            <person name="Bisseling T."/>
            <person name="Choisne N."/>
            <person name="Couloux A."/>
            <person name="Denny R."/>
            <person name="Deshpande S."/>
            <person name="Dai X."/>
            <person name="Doyle J.J."/>
            <person name="Dudez A.M."/>
            <person name="Farmer A.D."/>
            <person name="Fouteau S."/>
            <person name="Franken C."/>
            <person name="Gibelin C."/>
            <person name="Gish J."/>
            <person name="Goldstein S."/>
            <person name="Gonzalez A.J."/>
            <person name="Green P.J."/>
            <person name="Hallab A."/>
            <person name="Hartog M."/>
            <person name="Hua A."/>
            <person name="Humphray S.J."/>
            <person name="Jeong D.H."/>
            <person name="Jing Y."/>
            <person name="Jocker A."/>
            <person name="Kenton S.M."/>
            <person name="Kim D.J."/>
            <person name="Klee K."/>
            <person name="Lai H."/>
            <person name="Lang C."/>
            <person name="Lin S."/>
            <person name="Macmil S.L."/>
            <person name="Magdelenat G."/>
            <person name="Matthews L."/>
            <person name="McCorrison J."/>
            <person name="Monaghan E.L."/>
            <person name="Mun J.H."/>
            <person name="Najar F.Z."/>
            <person name="Nicholson C."/>
            <person name="Noirot C."/>
            <person name="O'Bleness M."/>
            <person name="Paule C.R."/>
            <person name="Poulain J."/>
            <person name="Prion F."/>
            <person name="Qin B."/>
            <person name="Qu C."/>
            <person name="Retzel E.F."/>
            <person name="Riddle C."/>
            <person name="Sallet E."/>
            <person name="Samain S."/>
            <person name="Samson N."/>
            <person name="Sanders I."/>
            <person name="Saurat O."/>
            <person name="Scarpelli C."/>
            <person name="Schiex T."/>
            <person name="Segurens B."/>
            <person name="Severin A.J."/>
            <person name="Sherrier D.J."/>
            <person name="Shi R."/>
            <person name="Sims S."/>
            <person name="Singer S.R."/>
            <person name="Sinharoy S."/>
            <person name="Sterck L."/>
            <person name="Viollet A."/>
            <person name="Wang B.B."/>
            <person name="Wang K."/>
            <person name="Wang M."/>
            <person name="Wang X."/>
            <person name="Warfsmann J."/>
            <person name="Weissenbach J."/>
            <person name="White D.D."/>
            <person name="White J.D."/>
            <person name="Wiley G.B."/>
            <person name="Wincker P."/>
            <person name="Xing Y."/>
            <person name="Yang L."/>
            <person name="Yao Z."/>
            <person name="Ying F."/>
            <person name="Zhai J."/>
            <person name="Zhou L."/>
            <person name="Zuber A."/>
            <person name="Denarie J."/>
            <person name="Dixon R.A."/>
            <person name="May G.D."/>
            <person name="Schwartz D.C."/>
            <person name="Rogers J."/>
            <person name="Quetier F."/>
            <person name="Town C.D."/>
            <person name="Roe B.A."/>
        </authorList>
    </citation>
    <scope>NUCLEOTIDE SEQUENCE [LARGE SCALE GENOMIC DNA]</scope>
    <source>
        <strain evidence="2">A17</strain>
        <strain evidence="3 4">cv. Jemalong A17</strain>
    </source>
</reference>
<dbReference type="SUPFAM" id="SSF50978">
    <property type="entry name" value="WD40 repeat-like"/>
    <property type="match status" value="1"/>
</dbReference>